<evidence type="ECO:0000313" key="2">
    <source>
        <dbReference type="EMBL" id="CAG8516108.1"/>
    </source>
</evidence>
<dbReference type="AlphaFoldDB" id="A0A9N9A1U6"/>
<sequence>GSQAPLHTPVNAESSVSTNSPVDLQGQLSSSSTINQSPASVITPSQSGDDQLQYTKHFP</sequence>
<feature type="region of interest" description="Disordered" evidence="1">
    <location>
        <begin position="1"/>
        <end position="59"/>
    </location>
</feature>
<keyword evidence="3" id="KW-1185">Reference proteome</keyword>
<dbReference type="Proteomes" id="UP000789342">
    <property type="component" value="Unassembled WGS sequence"/>
</dbReference>
<name>A0A9N9A1U6_9GLOM</name>
<evidence type="ECO:0000313" key="3">
    <source>
        <dbReference type="Proteomes" id="UP000789342"/>
    </source>
</evidence>
<comment type="caution">
    <text evidence="2">The sequence shown here is derived from an EMBL/GenBank/DDBJ whole genome shotgun (WGS) entry which is preliminary data.</text>
</comment>
<accession>A0A9N9A1U6</accession>
<dbReference type="EMBL" id="CAJVPV010002039">
    <property type="protein sequence ID" value="CAG8516108.1"/>
    <property type="molecule type" value="Genomic_DNA"/>
</dbReference>
<protein>
    <submittedName>
        <fullName evidence="2">13158_t:CDS:1</fullName>
    </submittedName>
</protein>
<reference evidence="2" key="1">
    <citation type="submission" date="2021-06" db="EMBL/GenBank/DDBJ databases">
        <authorList>
            <person name="Kallberg Y."/>
            <person name="Tangrot J."/>
            <person name="Rosling A."/>
        </authorList>
    </citation>
    <scope>NUCLEOTIDE SEQUENCE</scope>
    <source>
        <strain evidence="2">CL551</strain>
    </source>
</reference>
<proteinExistence type="predicted"/>
<evidence type="ECO:0000256" key="1">
    <source>
        <dbReference type="SAM" id="MobiDB-lite"/>
    </source>
</evidence>
<gene>
    <name evidence="2" type="ORF">AMORRO_LOCUS3972</name>
</gene>
<feature type="non-terminal residue" evidence="2">
    <location>
        <position position="1"/>
    </location>
</feature>
<organism evidence="2 3">
    <name type="scientific">Acaulospora morrowiae</name>
    <dbReference type="NCBI Taxonomy" id="94023"/>
    <lineage>
        <taxon>Eukaryota</taxon>
        <taxon>Fungi</taxon>
        <taxon>Fungi incertae sedis</taxon>
        <taxon>Mucoromycota</taxon>
        <taxon>Glomeromycotina</taxon>
        <taxon>Glomeromycetes</taxon>
        <taxon>Diversisporales</taxon>
        <taxon>Acaulosporaceae</taxon>
        <taxon>Acaulospora</taxon>
    </lineage>
</organism>